<gene>
    <name evidence="1" type="ORF">FZ040_06135</name>
</gene>
<evidence type="ECO:0000313" key="1">
    <source>
        <dbReference type="EMBL" id="TYZ23454.1"/>
    </source>
</evidence>
<reference evidence="1 2" key="1">
    <citation type="submission" date="2019-08" db="EMBL/GenBank/DDBJ databases">
        <title>Selenomonas sp. mPRGC5 and Selenomonas sp. mPRGC8 isolated from ruminal fluid of dairy goat (Capra hircus).</title>
        <authorList>
            <person name="Poothong S."/>
            <person name="Nuengjamnong C."/>
            <person name="Tanasupawat S."/>
        </authorList>
    </citation>
    <scope>NUCLEOTIDE SEQUENCE [LARGE SCALE GENOMIC DNA]</scope>
    <source>
        <strain evidence="2">mPRGC5</strain>
    </source>
</reference>
<evidence type="ECO:0000313" key="2">
    <source>
        <dbReference type="Proteomes" id="UP000323646"/>
    </source>
</evidence>
<dbReference type="Proteomes" id="UP000323646">
    <property type="component" value="Unassembled WGS sequence"/>
</dbReference>
<name>A0A5D6WA07_9FIRM</name>
<comment type="caution">
    <text evidence="1">The sequence shown here is derived from an EMBL/GenBank/DDBJ whole genome shotgun (WGS) entry which is preliminary data.</text>
</comment>
<sequence>MLIDTACSLAFYCQRCGRIQLQDVPLFSGQKHFVMECGNCGHTMGEITWKPRKGLLLKTVCGACKGENHQQFTWRQLRRLRFEKLYCEHDHFELGYIGQWQDIAEFLDFNDAEYDSLHPNDGDRFLERQQTLLEALNRVHDLASSGELECPCGSSEISAAVRGEEIILECQSCGSYCILPAHNAENLQNLRPGMAAAFVWKPRSFLDVRGK</sequence>
<keyword evidence="2" id="KW-1185">Reference proteome</keyword>
<accession>A0A5D6WA07</accession>
<protein>
    <submittedName>
        <fullName evidence="1">Uncharacterized protein</fullName>
    </submittedName>
</protein>
<dbReference type="EMBL" id="VTOY01000003">
    <property type="protein sequence ID" value="TYZ23454.1"/>
    <property type="molecule type" value="Genomic_DNA"/>
</dbReference>
<dbReference type="RefSeq" id="WP_149171201.1">
    <property type="nucleotide sequence ID" value="NZ_VTOY01000003.1"/>
</dbReference>
<organism evidence="1 2">
    <name type="scientific">Selenomonas ruminis</name>
    <dbReference type="NCBI Taxonomy" id="2593411"/>
    <lineage>
        <taxon>Bacteria</taxon>
        <taxon>Bacillati</taxon>
        <taxon>Bacillota</taxon>
        <taxon>Negativicutes</taxon>
        <taxon>Selenomonadales</taxon>
        <taxon>Selenomonadaceae</taxon>
        <taxon>Selenomonas</taxon>
    </lineage>
</organism>
<proteinExistence type="predicted"/>
<dbReference type="OrthoDB" id="1678992at2"/>
<dbReference type="AlphaFoldDB" id="A0A5D6WA07"/>